<proteinExistence type="predicted"/>
<comment type="caution">
    <text evidence="3">The sequence shown here is derived from an EMBL/GenBank/DDBJ whole genome shotgun (WGS) entry which is preliminary data.</text>
</comment>
<organism evidence="3 4">
    <name type="scientific">Mytilus galloprovincialis</name>
    <name type="common">Mediterranean mussel</name>
    <dbReference type="NCBI Taxonomy" id="29158"/>
    <lineage>
        <taxon>Eukaryota</taxon>
        <taxon>Metazoa</taxon>
        <taxon>Spiralia</taxon>
        <taxon>Lophotrochozoa</taxon>
        <taxon>Mollusca</taxon>
        <taxon>Bivalvia</taxon>
        <taxon>Autobranchia</taxon>
        <taxon>Pteriomorphia</taxon>
        <taxon>Mytilida</taxon>
        <taxon>Mytiloidea</taxon>
        <taxon>Mytilidae</taxon>
        <taxon>Mytilinae</taxon>
        <taxon>Mytilus</taxon>
    </lineage>
</organism>
<evidence type="ECO:0000256" key="1">
    <source>
        <dbReference type="SAM" id="SignalP"/>
    </source>
</evidence>
<dbReference type="Pfam" id="PF12248">
    <property type="entry name" value="Methyltransf_FA"/>
    <property type="match status" value="1"/>
</dbReference>
<gene>
    <name evidence="3" type="ORF">MGAL_10B026109</name>
</gene>
<keyword evidence="4" id="KW-1185">Reference proteome</keyword>
<protein>
    <recommendedName>
        <fullName evidence="2">Farnesoic acid O-methyl transferase domain-containing protein</fullName>
    </recommendedName>
</protein>
<dbReference type="EMBL" id="UYJE01002626">
    <property type="protein sequence ID" value="VDI12416.1"/>
    <property type="molecule type" value="Genomic_DNA"/>
</dbReference>
<evidence type="ECO:0000259" key="2">
    <source>
        <dbReference type="Pfam" id="PF12248"/>
    </source>
</evidence>
<accession>A0A8B6D1Q5</accession>
<evidence type="ECO:0000313" key="4">
    <source>
        <dbReference type="Proteomes" id="UP000596742"/>
    </source>
</evidence>
<feature type="chain" id="PRO_5032424033" description="Farnesoic acid O-methyl transferase domain-containing protein" evidence="1">
    <location>
        <begin position="24"/>
        <end position="159"/>
    </location>
</feature>
<feature type="domain" description="Farnesoic acid O-methyl transferase" evidence="2">
    <location>
        <begin position="64"/>
        <end position="153"/>
    </location>
</feature>
<evidence type="ECO:0000313" key="3">
    <source>
        <dbReference type="EMBL" id="VDI12416.1"/>
    </source>
</evidence>
<dbReference type="Proteomes" id="UP000596742">
    <property type="component" value="Unassembled WGS sequence"/>
</dbReference>
<dbReference type="InterPro" id="IPR022041">
    <property type="entry name" value="Methyltransf_FA"/>
</dbReference>
<dbReference type="AlphaFoldDB" id="A0A8B6D1Q5"/>
<keyword evidence="1" id="KW-0732">Signal</keyword>
<feature type="signal peptide" evidence="1">
    <location>
        <begin position="1"/>
        <end position="23"/>
    </location>
</feature>
<dbReference type="OrthoDB" id="2142040at2759"/>
<sequence length="159" mass="17597">MVIKTGQLFKIILFCVLTFKAGGLHTTTNVATKVKGVAGVWYTPDIMNCSIDINSYNLDLSGITSLVFEIKRCGRAHVILSSSDVRNSSEPLFGISIGYKTYKTFITYRADDSLDSESRNYVSFLNPNILNCTVYQTFWVSWSDGDIKLGTGNVVGENI</sequence>
<name>A0A8B6D1Q5_MYTGA</name>
<reference evidence="3" key="1">
    <citation type="submission" date="2018-11" db="EMBL/GenBank/DDBJ databases">
        <authorList>
            <person name="Alioto T."/>
            <person name="Alioto T."/>
        </authorList>
    </citation>
    <scope>NUCLEOTIDE SEQUENCE</scope>
</reference>